<gene>
    <name evidence="2" type="ORF">CLOHYLEM_06569</name>
</gene>
<protein>
    <submittedName>
        <fullName evidence="2">Uncharacterized protein</fullName>
    </submittedName>
</protein>
<feature type="region of interest" description="Disordered" evidence="1">
    <location>
        <begin position="1"/>
        <end position="20"/>
    </location>
</feature>
<proteinExistence type="predicted"/>
<evidence type="ECO:0000256" key="1">
    <source>
        <dbReference type="SAM" id="MobiDB-lite"/>
    </source>
</evidence>
<keyword evidence="3" id="KW-1185">Reference proteome</keyword>
<dbReference type="AlphaFoldDB" id="C0C3A8"/>
<dbReference type="HOGENOM" id="CLU_3268033_0_0_9"/>
<dbReference type="PROSITE" id="PS51257">
    <property type="entry name" value="PROKAR_LIPOPROTEIN"/>
    <property type="match status" value="1"/>
</dbReference>
<evidence type="ECO:0000313" key="3">
    <source>
        <dbReference type="Proteomes" id="UP000004893"/>
    </source>
</evidence>
<sequence length="48" mass="5294">MLKEFESCEVSGGGTAAGSCGRWRELCQDVREEDTVGTDHKLHHKCSL</sequence>
<name>C0C3A8_9FIRM</name>
<dbReference type="Proteomes" id="UP000004893">
    <property type="component" value="Unassembled WGS sequence"/>
</dbReference>
<accession>C0C3A8</accession>
<reference evidence="2" key="1">
    <citation type="submission" date="2009-02" db="EMBL/GenBank/DDBJ databases">
        <authorList>
            <person name="Fulton L."/>
            <person name="Clifton S."/>
            <person name="Fulton B."/>
            <person name="Xu J."/>
            <person name="Minx P."/>
            <person name="Pepin K.H."/>
            <person name="Johnson M."/>
            <person name="Bhonagiri V."/>
            <person name="Nash W.E."/>
            <person name="Mardis E.R."/>
            <person name="Wilson R.K."/>
        </authorList>
    </citation>
    <scope>NUCLEOTIDE SEQUENCE [LARGE SCALE GENOMIC DNA]</scope>
    <source>
        <strain evidence="2">DSM 15053</strain>
    </source>
</reference>
<comment type="caution">
    <text evidence="2">The sequence shown here is derived from an EMBL/GenBank/DDBJ whole genome shotgun (WGS) entry which is preliminary data.</text>
</comment>
<dbReference type="EMBL" id="ABYI02000028">
    <property type="protein sequence ID" value="EEG73284.1"/>
    <property type="molecule type" value="Genomic_DNA"/>
</dbReference>
<reference evidence="2" key="2">
    <citation type="submission" date="2013-06" db="EMBL/GenBank/DDBJ databases">
        <title>Draft genome sequence of Clostridium hylemonae (DSM 15053).</title>
        <authorList>
            <person name="Sudarsanam P."/>
            <person name="Ley R."/>
            <person name="Guruge J."/>
            <person name="Turnbaugh P.J."/>
            <person name="Mahowald M."/>
            <person name="Liep D."/>
            <person name="Gordon J."/>
        </authorList>
    </citation>
    <scope>NUCLEOTIDE SEQUENCE</scope>
    <source>
        <strain evidence="2">DSM 15053</strain>
    </source>
</reference>
<evidence type="ECO:0000313" key="2">
    <source>
        <dbReference type="EMBL" id="EEG73284.1"/>
    </source>
</evidence>
<dbReference type="STRING" id="553973.CLOHYLEM_06569"/>
<organism evidence="2 3">
    <name type="scientific">[Clostridium] hylemonae DSM 15053</name>
    <dbReference type="NCBI Taxonomy" id="553973"/>
    <lineage>
        <taxon>Bacteria</taxon>
        <taxon>Bacillati</taxon>
        <taxon>Bacillota</taxon>
        <taxon>Clostridia</taxon>
        <taxon>Lachnospirales</taxon>
        <taxon>Lachnospiraceae</taxon>
    </lineage>
</organism>